<reference evidence="2 3" key="1">
    <citation type="submission" date="2019-12" db="EMBL/GenBank/DDBJ databases">
        <authorList>
            <person name="Scholz U."/>
            <person name="Mascher M."/>
            <person name="Fiebig A."/>
        </authorList>
    </citation>
    <scope>NUCLEOTIDE SEQUENCE</scope>
</reference>
<dbReference type="AlphaFoldDB" id="A0A7I8II92"/>
<keyword evidence="3" id="KW-1185">Reference proteome</keyword>
<dbReference type="EMBL" id="CACRZD030000003">
    <property type="protein sequence ID" value="CAA6657210.1"/>
    <property type="molecule type" value="Genomic_DNA"/>
</dbReference>
<protein>
    <submittedName>
        <fullName evidence="2">Uncharacterized protein</fullName>
    </submittedName>
</protein>
<evidence type="ECO:0000256" key="1">
    <source>
        <dbReference type="SAM" id="MobiDB-lite"/>
    </source>
</evidence>
<dbReference type="EMBL" id="LR743590">
    <property type="protein sequence ID" value="CAA2617513.1"/>
    <property type="molecule type" value="Genomic_DNA"/>
</dbReference>
<dbReference type="Proteomes" id="UP001189122">
    <property type="component" value="Unassembled WGS sequence"/>
</dbReference>
<organism evidence="2">
    <name type="scientific">Spirodela intermedia</name>
    <name type="common">Intermediate duckweed</name>
    <dbReference type="NCBI Taxonomy" id="51605"/>
    <lineage>
        <taxon>Eukaryota</taxon>
        <taxon>Viridiplantae</taxon>
        <taxon>Streptophyta</taxon>
        <taxon>Embryophyta</taxon>
        <taxon>Tracheophyta</taxon>
        <taxon>Spermatophyta</taxon>
        <taxon>Magnoliopsida</taxon>
        <taxon>Liliopsida</taxon>
        <taxon>Araceae</taxon>
        <taxon>Lemnoideae</taxon>
        <taxon>Spirodela</taxon>
    </lineage>
</organism>
<sequence length="53" mass="6520">MEELKELHNEAYENSRIYKAKLKAFHDKNLIRKSFDENQKHDKDSKKKKLVFR</sequence>
<gene>
    <name evidence="2" type="ORF">SI7747_03003678</name>
</gene>
<proteinExistence type="predicted"/>
<name>A0A7I8II92_SPIIN</name>
<accession>A0A7I8II92</accession>
<evidence type="ECO:0000313" key="2">
    <source>
        <dbReference type="EMBL" id="CAA2617513.1"/>
    </source>
</evidence>
<feature type="compositionally biased region" description="Basic and acidic residues" evidence="1">
    <location>
        <begin position="34"/>
        <end position="45"/>
    </location>
</feature>
<feature type="region of interest" description="Disordered" evidence="1">
    <location>
        <begin position="34"/>
        <end position="53"/>
    </location>
</feature>
<evidence type="ECO:0000313" key="3">
    <source>
        <dbReference type="Proteomes" id="UP001189122"/>
    </source>
</evidence>